<protein>
    <submittedName>
        <fullName evidence="3">SCO1/SenC</fullName>
    </submittedName>
</protein>
<dbReference type="AlphaFoldDB" id="A0A8G2BMZ2"/>
<dbReference type="Pfam" id="PF02630">
    <property type="entry name" value="SCO1-SenC"/>
    <property type="match status" value="1"/>
</dbReference>
<gene>
    <name evidence="3" type="ORF">SAMN05660686_04795</name>
</gene>
<dbReference type="InterPro" id="IPR003782">
    <property type="entry name" value="SCO1/SenC"/>
</dbReference>
<evidence type="ECO:0000313" key="4">
    <source>
        <dbReference type="Proteomes" id="UP000198615"/>
    </source>
</evidence>
<sequence>MPRLLESLISPSSASPIVPDVCPTTLYELSDLMNELGPVADQFNVLFFTVDPERDSQELLAQYMTAFDDRILALRGNRQETDAVVKAFAAYARKVPLEGGEYTMDHTAGVYMMDAESQFVGTLDMHEPREIRLQKLRRLVGEIG</sequence>
<keyword evidence="2" id="KW-0479">Metal-binding</keyword>
<dbReference type="Gene3D" id="3.40.30.10">
    <property type="entry name" value="Glutaredoxin"/>
    <property type="match status" value="1"/>
</dbReference>
<name>A0A8G2BMZ2_9PROT</name>
<dbReference type="PANTHER" id="PTHR12151">
    <property type="entry name" value="ELECTRON TRANSPORT PROTIN SCO1/SENC FAMILY MEMBER"/>
    <property type="match status" value="1"/>
</dbReference>
<dbReference type="PANTHER" id="PTHR12151:SF25">
    <property type="entry name" value="LINALOOL DEHYDRATASE_ISOMERASE DOMAIN-CONTAINING PROTEIN"/>
    <property type="match status" value="1"/>
</dbReference>
<feature type="binding site" evidence="2">
    <location>
        <position position="106"/>
    </location>
    <ligand>
        <name>Cu cation</name>
        <dbReference type="ChEBI" id="CHEBI:23378"/>
    </ligand>
</feature>
<keyword evidence="2" id="KW-0186">Copper</keyword>
<evidence type="ECO:0000256" key="2">
    <source>
        <dbReference type="PIRSR" id="PIRSR603782-1"/>
    </source>
</evidence>
<dbReference type="GO" id="GO:0046872">
    <property type="term" value="F:metal ion binding"/>
    <property type="evidence" value="ECO:0007669"/>
    <property type="project" value="UniProtKB-KW"/>
</dbReference>
<keyword evidence="4" id="KW-1185">Reference proteome</keyword>
<organism evidence="3 4">
    <name type="scientific">Thalassobaculum litoreum DSM 18839</name>
    <dbReference type="NCBI Taxonomy" id="1123362"/>
    <lineage>
        <taxon>Bacteria</taxon>
        <taxon>Pseudomonadati</taxon>
        <taxon>Pseudomonadota</taxon>
        <taxon>Alphaproteobacteria</taxon>
        <taxon>Rhodospirillales</taxon>
        <taxon>Thalassobaculaceae</taxon>
        <taxon>Thalassobaculum</taxon>
    </lineage>
</organism>
<evidence type="ECO:0000256" key="1">
    <source>
        <dbReference type="ARBA" id="ARBA00010996"/>
    </source>
</evidence>
<evidence type="ECO:0000313" key="3">
    <source>
        <dbReference type="EMBL" id="SDG54500.1"/>
    </source>
</evidence>
<comment type="similarity">
    <text evidence="1">Belongs to the SCO1/2 family.</text>
</comment>
<proteinExistence type="inferred from homology"/>
<dbReference type="CDD" id="cd02968">
    <property type="entry name" value="SCO"/>
    <property type="match status" value="1"/>
</dbReference>
<dbReference type="Proteomes" id="UP000198615">
    <property type="component" value="Unassembled WGS sequence"/>
</dbReference>
<feature type="binding site" evidence="2">
    <location>
        <position position="22"/>
    </location>
    <ligand>
        <name>Cu cation</name>
        <dbReference type="ChEBI" id="CHEBI:23378"/>
    </ligand>
</feature>
<dbReference type="EMBL" id="FNBW01000021">
    <property type="protein sequence ID" value="SDG54500.1"/>
    <property type="molecule type" value="Genomic_DNA"/>
</dbReference>
<dbReference type="SUPFAM" id="SSF52833">
    <property type="entry name" value="Thioredoxin-like"/>
    <property type="match status" value="1"/>
</dbReference>
<accession>A0A8G2BMZ2</accession>
<comment type="caution">
    <text evidence="3">The sequence shown here is derived from an EMBL/GenBank/DDBJ whole genome shotgun (WGS) entry which is preliminary data.</text>
</comment>
<dbReference type="InterPro" id="IPR036249">
    <property type="entry name" value="Thioredoxin-like_sf"/>
</dbReference>
<reference evidence="3 4" key="1">
    <citation type="submission" date="2016-10" db="EMBL/GenBank/DDBJ databases">
        <authorList>
            <person name="Varghese N."/>
            <person name="Submissions S."/>
        </authorList>
    </citation>
    <scope>NUCLEOTIDE SEQUENCE [LARGE SCALE GENOMIC DNA]</scope>
    <source>
        <strain evidence="3 4">DSM 18839</strain>
    </source>
</reference>